<evidence type="ECO:0000259" key="26">
    <source>
        <dbReference type="PROSITE" id="PS50850"/>
    </source>
</evidence>
<comment type="subunit">
    <text evidence="24">Homodimer. Interacts with lysosomal protein GLMP (via lumenal domain); the interaction starts while both proteins are still in the endoplasmic reticulum and is required for stabilization of MFSD1 in lysosomes but has no direct effect on its targeting to lysosomes or transporter activity.</text>
</comment>
<keyword evidence="5 25" id="KW-1133">Transmembrane helix</keyword>
<comment type="catalytic activity">
    <reaction evidence="11">
        <text>L-alpha-aminoacyl-L-histidine(out) = L-alpha-aminoacyl-L-histidine(in)</text>
        <dbReference type="Rhea" id="RHEA:79375"/>
        <dbReference type="ChEBI" id="CHEBI:229967"/>
    </reaction>
</comment>
<evidence type="ECO:0000256" key="5">
    <source>
        <dbReference type="ARBA" id="ARBA00022989"/>
    </source>
</evidence>
<dbReference type="PROSITE" id="PS50850">
    <property type="entry name" value="MFS"/>
    <property type="match status" value="1"/>
</dbReference>
<evidence type="ECO:0000256" key="14">
    <source>
        <dbReference type="ARBA" id="ARBA00044898"/>
    </source>
</evidence>
<feature type="transmembrane region" description="Helical" evidence="25">
    <location>
        <begin position="165"/>
        <end position="186"/>
    </location>
</feature>
<feature type="transmembrane region" description="Helical" evidence="25">
    <location>
        <begin position="227"/>
        <end position="249"/>
    </location>
</feature>
<keyword evidence="4 25" id="KW-0812">Transmembrane</keyword>
<keyword evidence="7" id="KW-0458">Lysosome</keyword>
<name>A0A9E7R1W6_9EURY</name>
<dbReference type="SUPFAM" id="SSF103473">
    <property type="entry name" value="MFS general substrate transporter"/>
    <property type="match status" value="1"/>
</dbReference>
<feature type="transmembrane region" description="Helical" evidence="25">
    <location>
        <begin position="107"/>
        <end position="125"/>
    </location>
</feature>
<comment type="catalytic activity">
    <reaction evidence="13">
        <text>L-alpha-aminoacyl-L-lysine(out) = L-alpha-aminoacyl-L-lysine(in)</text>
        <dbReference type="Rhea" id="RHEA:79383"/>
        <dbReference type="ChEBI" id="CHEBI:229966"/>
    </reaction>
</comment>
<dbReference type="GO" id="GO:0022857">
    <property type="term" value="F:transmembrane transporter activity"/>
    <property type="evidence" value="ECO:0007669"/>
    <property type="project" value="InterPro"/>
</dbReference>
<evidence type="ECO:0000256" key="16">
    <source>
        <dbReference type="ARBA" id="ARBA00044900"/>
    </source>
</evidence>
<comment type="catalytic activity">
    <reaction evidence="8">
        <text>L-lysyl-L-alanine(out) = L-lysyl-L-alanine(in)</text>
        <dbReference type="Rhea" id="RHEA:79399"/>
        <dbReference type="ChEBI" id="CHEBI:229954"/>
    </reaction>
</comment>
<evidence type="ECO:0000256" key="7">
    <source>
        <dbReference type="ARBA" id="ARBA00023228"/>
    </source>
</evidence>
<reference evidence="27" key="1">
    <citation type="submission" date="2022-09" db="EMBL/GenBank/DDBJ databases">
        <title>Diverse halophilic archaea isolated from saline environments.</title>
        <authorList>
            <person name="Cui H.-L."/>
        </authorList>
    </citation>
    <scope>NUCLEOTIDE SEQUENCE</scope>
    <source>
        <strain evidence="27">ZS-35-S2</strain>
    </source>
</reference>
<feature type="transmembrane region" description="Helical" evidence="25">
    <location>
        <begin position="77"/>
        <end position="95"/>
    </location>
</feature>
<proteinExistence type="inferred from homology"/>
<dbReference type="Pfam" id="PF07690">
    <property type="entry name" value="MFS_1"/>
    <property type="match status" value="1"/>
</dbReference>
<evidence type="ECO:0000256" key="13">
    <source>
        <dbReference type="ARBA" id="ARBA00044893"/>
    </source>
</evidence>
<keyword evidence="28" id="KW-1185">Reference proteome</keyword>
<evidence type="ECO:0000256" key="25">
    <source>
        <dbReference type="SAM" id="Phobius"/>
    </source>
</evidence>
<dbReference type="Gene3D" id="1.20.1250.20">
    <property type="entry name" value="MFS general substrate transporter like domains"/>
    <property type="match status" value="2"/>
</dbReference>
<evidence type="ECO:0000256" key="3">
    <source>
        <dbReference type="ARBA" id="ARBA00022448"/>
    </source>
</evidence>
<keyword evidence="3" id="KW-0813">Transport</keyword>
<organism evidence="27 28">
    <name type="scientific">Salinirubellus salinus</name>
    <dbReference type="NCBI Taxonomy" id="1364945"/>
    <lineage>
        <taxon>Archaea</taxon>
        <taxon>Methanobacteriati</taxon>
        <taxon>Methanobacteriota</taxon>
        <taxon>Stenosarchaea group</taxon>
        <taxon>Halobacteria</taxon>
        <taxon>Halobacteriales</taxon>
        <taxon>Natronomonadaceae</taxon>
        <taxon>Salinirubellus</taxon>
    </lineage>
</organism>
<dbReference type="CDD" id="cd06174">
    <property type="entry name" value="MFS"/>
    <property type="match status" value="1"/>
</dbReference>
<protein>
    <recommendedName>
        <fullName evidence="21">Lysosomal dipeptide transporter MFSD1</fullName>
    </recommendedName>
    <alternativeName>
        <fullName evidence="22">Major facilitator superfamily domain-containing protein 1</fullName>
    </alternativeName>
</protein>
<evidence type="ECO:0000256" key="2">
    <source>
        <dbReference type="ARBA" id="ARBA00008335"/>
    </source>
</evidence>
<dbReference type="GO" id="GO:0005765">
    <property type="term" value="C:lysosomal membrane"/>
    <property type="evidence" value="ECO:0007669"/>
    <property type="project" value="UniProtKB-SubCell"/>
</dbReference>
<comment type="catalytic activity">
    <reaction evidence="17">
        <text>L-arginyl-glycine(out) = L-arginyl-glycine(in)</text>
        <dbReference type="Rhea" id="RHEA:79391"/>
        <dbReference type="ChEBI" id="CHEBI:229955"/>
    </reaction>
</comment>
<dbReference type="Proteomes" id="UP001057580">
    <property type="component" value="Chromosome"/>
</dbReference>
<feature type="transmembrane region" description="Helical" evidence="25">
    <location>
        <begin position="255"/>
        <end position="282"/>
    </location>
</feature>
<dbReference type="KEGG" id="ssai:N0B31_13335"/>
<comment type="catalytic activity">
    <reaction evidence="14">
        <text>L-aspartyl-L-lysine(out) = L-aspartyl-L-lysine(in)</text>
        <dbReference type="Rhea" id="RHEA:79411"/>
        <dbReference type="ChEBI" id="CHEBI:229953"/>
    </reaction>
</comment>
<dbReference type="RefSeq" id="WP_260592120.1">
    <property type="nucleotide sequence ID" value="NZ_CP104003.1"/>
</dbReference>
<dbReference type="InterPro" id="IPR036259">
    <property type="entry name" value="MFS_trans_sf"/>
</dbReference>
<evidence type="ECO:0000256" key="6">
    <source>
        <dbReference type="ARBA" id="ARBA00023136"/>
    </source>
</evidence>
<comment type="catalytic activity">
    <reaction evidence="9">
        <text>L-histidyl-glycine(out) = L-histidyl-glycine(in)</text>
        <dbReference type="Rhea" id="RHEA:79395"/>
        <dbReference type="ChEBI" id="CHEBI:229957"/>
    </reaction>
</comment>
<evidence type="ECO:0000256" key="10">
    <source>
        <dbReference type="ARBA" id="ARBA00044881"/>
    </source>
</evidence>
<evidence type="ECO:0000256" key="15">
    <source>
        <dbReference type="ARBA" id="ARBA00044899"/>
    </source>
</evidence>
<evidence type="ECO:0000256" key="12">
    <source>
        <dbReference type="ARBA" id="ARBA00044891"/>
    </source>
</evidence>
<comment type="subcellular location">
    <subcellularLocation>
        <location evidence="1">Lysosome membrane</location>
        <topology evidence="1">Multi-pass membrane protein</topology>
    </subcellularLocation>
</comment>
<feature type="domain" description="Major facilitator superfamily (MFS) profile" evidence="26">
    <location>
        <begin position="12"/>
        <end position="422"/>
    </location>
</feature>
<dbReference type="AlphaFoldDB" id="A0A9E7R1W6"/>
<evidence type="ECO:0000256" key="21">
    <source>
        <dbReference type="ARBA" id="ARBA00044985"/>
    </source>
</evidence>
<dbReference type="EMBL" id="CP104003">
    <property type="protein sequence ID" value="UWM53125.1"/>
    <property type="molecule type" value="Genomic_DNA"/>
</dbReference>
<dbReference type="InterPro" id="IPR052187">
    <property type="entry name" value="MFSD1"/>
</dbReference>
<comment type="catalytic activity">
    <reaction evidence="18">
        <text>L-histidyl-L-alpha-amino acid(out) = L-histidyl-L-alpha-amino acid(in)</text>
        <dbReference type="Rhea" id="RHEA:79379"/>
        <dbReference type="ChEBI" id="CHEBI:229964"/>
    </reaction>
</comment>
<evidence type="ECO:0000256" key="24">
    <source>
        <dbReference type="ARBA" id="ARBA00046376"/>
    </source>
</evidence>
<comment type="catalytic activity">
    <reaction evidence="19">
        <text>L-alanyl-L-lysine(out) = L-alanyl-L-lysine(in)</text>
        <dbReference type="Rhea" id="RHEA:79415"/>
        <dbReference type="ChEBI" id="CHEBI:192470"/>
    </reaction>
</comment>
<feature type="transmembrane region" description="Helical" evidence="25">
    <location>
        <begin position="319"/>
        <end position="341"/>
    </location>
</feature>
<feature type="transmembrane region" description="Helical" evidence="25">
    <location>
        <begin position="396"/>
        <end position="417"/>
    </location>
</feature>
<dbReference type="PANTHER" id="PTHR23512">
    <property type="entry name" value="MAJOR FACILITATOR SUPERFAMILY DOMAIN-CONTAINING PROTEIN 1"/>
    <property type="match status" value="1"/>
</dbReference>
<evidence type="ECO:0000256" key="9">
    <source>
        <dbReference type="ARBA" id="ARBA00044878"/>
    </source>
</evidence>
<comment type="catalytic activity">
    <reaction evidence="20">
        <text>L-lysyl-glycine(out) = L-lysyl-glycine(in)</text>
        <dbReference type="Rhea" id="RHEA:79407"/>
        <dbReference type="ChEBI" id="CHEBI:191202"/>
    </reaction>
</comment>
<comment type="catalytic activity">
    <reaction evidence="12">
        <text>L-lysyl-L-alpha-amino acid(out) = L-lysyl-L-alpha-amino acid(in)</text>
        <dbReference type="Rhea" id="RHEA:79387"/>
        <dbReference type="ChEBI" id="CHEBI:229965"/>
    </reaction>
</comment>
<feature type="transmembrane region" description="Helical" evidence="25">
    <location>
        <begin position="50"/>
        <end position="70"/>
    </location>
</feature>
<evidence type="ECO:0000256" key="19">
    <source>
        <dbReference type="ARBA" id="ARBA00044919"/>
    </source>
</evidence>
<sequence>MARRATRWRWLLWGLLASGFLLVNFHRTSTAVISGPLASTFDTTGTELGFLHASFFYIYAALQLPAGLLVDRYGSRNVAVGGLIVMSTGALGFAFSPTFAVAFATRGLVGLGGAVLYTATLRFLANWYRPDEFATMTGWTIAAAGLGGVLATTPLAIAIDATDWRVSLGAAALAGFALMVAVFLFVRDRPSDGGFDPIEGVNPPEGMPDAATVLANTRAILAERETWLMGALLFFTLGSNFTVLGLWGVPYLVDLYGIGVGTASGYVLLGNLGLLTGSPVLGTLSDHFGSRTPFIVASTVVFVLAYGVVFLTVQPPLAVFGVALFVAQFVGGGTLLSYTVAKERHAASASATVTGVVNGMGWFGAAIFPAAMGAALDAYWTGELVDGARSYTAAGYRVAFGLVVAAGLVALVCAVWLHLRVHREEARPTGAAPADD</sequence>
<dbReference type="InterPro" id="IPR020846">
    <property type="entry name" value="MFS_dom"/>
</dbReference>
<evidence type="ECO:0000256" key="23">
    <source>
        <dbReference type="ARBA" id="ARBA00045709"/>
    </source>
</evidence>
<keyword evidence="6 25" id="KW-0472">Membrane</keyword>
<feature type="transmembrane region" description="Helical" evidence="25">
    <location>
        <begin position="137"/>
        <end position="159"/>
    </location>
</feature>
<evidence type="ECO:0000256" key="18">
    <source>
        <dbReference type="ARBA" id="ARBA00044912"/>
    </source>
</evidence>
<comment type="catalytic activity">
    <reaction evidence="10">
        <text>L-alpha-aminoacyl-L-arginine(out) = L-alpha-aminoacyl-L-arginine(in)</text>
        <dbReference type="Rhea" id="RHEA:79367"/>
        <dbReference type="ChEBI" id="CHEBI:229968"/>
    </reaction>
</comment>
<evidence type="ECO:0000256" key="22">
    <source>
        <dbReference type="ARBA" id="ARBA00045018"/>
    </source>
</evidence>
<evidence type="ECO:0000256" key="4">
    <source>
        <dbReference type="ARBA" id="ARBA00022692"/>
    </source>
</evidence>
<evidence type="ECO:0000256" key="17">
    <source>
        <dbReference type="ARBA" id="ARBA00044903"/>
    </source>
</evidence>
<evidence type="ECO:0000313" key="28">
    <source>
        <dbReference type="Proteomes" id="UP001057580"/>
    </source>
</evidence>
<evidence type="ECO:0000256" key="11">
    <source>
        <dbReference type="ARBA" id="ARBA00044884"/>
    </source>
</evidence>
<evidence type="ECO:0000256" key="8">
    <source>
        <dbReference type="ARBA" id="ARBA00044876"/>
    </source>
</evidence>
<gene>
    <name evidence="27" type="ORF">N0B31_13335</name>
</gene>
<comment type="catalytic activity">
    <reaction evidence="15">
        <text>L-arginyl-L-alpha-amino acid(out) = L-arginyl-L-alpha-amino acid(in)</text>
        <dbReference type="Rhea" id="RHEA:79371"/>
        <dbReference type="ChEBI" id="CHEBI:84315"/>
    </reaction>
</comment>
<comment type="catalytic activity">
    <reaction evidence="16">
        <text>L-lysyl-L-lysine(out) = L-lysyl-L-lysine(in)</text>
        <dbReference type="Rhea" id="RHEA:79403"/>
        <dbReference type="ChEBI" id="CHEBI:229956"/>
    </reaction>
</comment>
<feature type="transmembrane region" description="Helical" evidence="25">
    <location>
        <begin position="353"/>
        <end position="376"/>
    </location>
</feature>
<comment type="function">
    <text evidence="23">Lysosomal dipeptide uniporter that selectively exports lysine, arginine or histidine-containing dipeptides with a net positive charge from the lysosome lumen into the cytosol. Could play a role in a specific type of protein O-glycosylation indirectly regulating macrophages migration and tissue invasion. Also essential for liver homeostasis.</text>
</comment>
<dbReference type="InterPro" id="IPR011701">
    <property type="entry name" value="MFS"/>
</dbReference>
<dbReference type="GeneID" id="74943423"/>
<comment type="similarity">
    <text evidence="2">Belongs to the major facilitator superfamily.</text>
</comment>
<feature type="transmembrane region" description="Helical" evidence="25">
    <location>
        <begin position="294"/>
        <end position="313"/>
    </location>
</feature>
<evidence type="ECO:0000313" key="27">
    <source>
        <dbReference type="EMBL" id="UWM53125.1"/>
    </source>
</evidence>
<dbReference type="PANTHER" id="PTHR23512:SF3">
    <property type="entry name" value="MAJOR FACILITATOR SUPERFAMILY DOMAIN-CONTAINING PROTEIN 1"/>
    <property type="match status" value="1"/>
</dbReference>
<evidence type="ECO:0000256" key="1">
    <source>
        <dbReference type="ARBA" id="ARBA00004155"/>
    </source>
</evidence>
<accession>A0A9E7R1W6</accession>
<evidence type="ECO:0000256" key="20">
    <source>
        <dbReference type="ARBA" id="ARBA00044924"/>
    </source>
</evidence>